<protein>
    <submittedName>
        <fullName evidence="1">Uncharacterized protein</fullName>
    </submittedName>
</protein>
<dbReference type="EMBL" id="NKFA01000042">
    <property type="protein sequence ID" value="OXI31939.1"/>
    <property type="molecule type" value="Genomic_DNA"/>
</dbReference>
<name>A0A228HPU6_9BURK</name>
<dbReference type="AlphaFoldDB" id="A0A228HPU6"/>
<gene>
    <name evidence="1" type="ORF">CFB84_41845</name>
</gene>
<dbReference type="Proteomes" id="UP000214600">
    <property type="component" value="Unassembled WGS sequence"/>
</dbReference>
<evidence type="ECO:0000313" key="2">
    <source>
        <dbReference type="Proteomes" id="UP000214600"/>
    </source>
</evidence>
<comment type="caution">
    <text evidence="1">The sequence shown here is derived from an EMBL/GenBank/DDBJ whole genome shotgun (WGS) entry which is preliminary data.</text>
</comment>
<proteinExistence type="predicted"/>
<reference evidence="2" key="1">
    <citation type="submission" date="2017-06" db="EMBL/GenBank/DDBJ databases">
        <authorList>
            <person name="LiPuma J."/>
            <person name="Spilker T."/>
        </authorList>
    </citation>
    <scope>NUCLEOTIDE SEQUENCE [LARGE SCALE GENOMIC DNA]</scope>
    <source>
        <strain evidence="2">AU17325</strain>
    </source>
</reference>
<dbReference type="OrthoDB" id="8961599at2"/>
<organism evidence="1 2">
    <name type="scientific">Burkholderia aenigmatica</name>
    <dbReference type="NCBI Taxonomy" id="2015348"/>
    <lineage>
        <taxon>Bacteria</taxon>
        <taxon>Pseudomonadati</taxon>
        <taxon>Pseudomonadota</taxon>
        <taxon>Betaproteobacteria</taxon>
        <taxon>Burkholderiales</taxon>
        <taxon>Burkholderiaceae</taxon>
        <taxon>Burkholderia</taxon>
        <taxon>Burkholderia cepacia complex</taxon>
    </lineage>
</organism>
<evidence type="ECO:0000313" key="1">
    <source>
        <dbReference type="EMBL" id="OXI31939.1"/>
    </source>
</evidence>
<sequence length="173" mass="19066">MFGLYPAGARWVQQFYASNDAKTLQKCLVDHGGCAAALFHQPFGSGRGVTIAQRESFLVLVHSTDVDSPEVVVVPDVQMQNLLWSFNSGYASQWSARELQILTGCTDWDALIKQASASFAQLCDTVRQAVTATLGTKVIRPEPMLPIDDEDIPFLPSEYLQEIPLSEVESCVR</sequence>
<reference evidence="1 2" key="2">
    <citation type="submission" date="2017-08" db="EMBL/GenBank/DDBJ databases">
        <title>WGS of novel Burkholderia cepaca complex species.</title>
        <authorList>
            <person name="Lipuma J."/>
            <person name="Spilker T."/>
        </authorList>
    </citation>
    <scope>NUCLEOTIDE SEQUENCE [LARGE SCALE GENOMIC DNA]</scope>
    <source>
        <strain evidence="1 2">AU17325</strain>
    </source>
</reference>
<dbReference type="RefSeq" id="WP_059888765.1">
    <property type="nucleotide sequence ID" value="NZ_CP091649.1"/>
</dbReference>
<accession>A0A228HPU6</accession>